<dbReference type="InterPro" id="IPR017953">
    <property type="entry name" value="Carbohydrate_kinase_pred_CS"/>
</dbReference>
<dbReference type="PROSITE" id="PS51383">
    <property type="entry name" value="YJEF_C_3"/>
    <property type="match status" value="1"/>
</dbReference>
<dbReference type="PATRIC" id="fig|1449336.4.peg.2455"/>
<comment type="catalytic activity">
    <reaction evidence="6">
        <text>(6S)-NADPHX + ADP = AMP + phosphate + NADPH + H(+)</text>
        <dbReference type="Rhea" id="RHEA:32235"/>
        <dbReference type="ChEBI" id="CHEBI:15378"/>
        <dbReference type="ChEBI" id="CHEBI:43474"/>
        <dbReference type="ChEBI" id="CHEBI:57783"/>
        <dbReference type="ChEBI" id="CHEBI:64076"/>
        <dbReference type="ChEBI" id="CHEBI:456215"/>
        <dbReference type="ChEBI" id="CHEBI:456216"/>
        <dbReference type="EC" id="4.2.1.136"/>
    </reaction>
</comment>
<evidence type="ECO:0000256" key="5">
    <source>
        <dbReference type="ARBA" id="ARBA00023239"/>
    </source>
</evidence>
<dbReference type="EC" id="4.2.1.136" evidence="6"/>
<comment type="function">
    <text evidence="6">Catalyzes the dehydration of the S-form of NAD(P)HX at the expense of ADP, which is converted to AMP. Together with NAD(P)HX epimerase, which catalyzes the epimerization of the S- and R-forms, the enzyme allows the repair of both epimers of NAD(P)HX, a damaged form of NAD(P)H that is a result of enzymatic or heat-dependent hydration.</text>
</comment>
<dbReference type="HAMAP" id="MF_01965">
    <property type="entry name" value="NADHX_dehydratase"/>
    <property type="match status" value="1"/>
</dbReference>
<comment type="catalytic activity">
    <reaction evidence="6">
        <text>(6S)-NADHX + ADP = AMP + phosphate + NADH + H(+)</text>
        <dbReference type="Rhea" id="RHEA:32223"/>
        <dbReference type="ChEBI" id="CHEBI:15378"/>
        <dbReference type="ChEBI" id="CHEBI:43474"/>
        <dbReference type="ChEBI" id="CHEBI:57945"/>
        <dbReference type="ChEBI" id="CHEBI:64074"/>
        <dbReference type="ChEBI" id="CHEBI:456215"/>
        <dbReference type="ChEBI" id="CHEBI:456216"/>
        <dbReference type="EC" id="4.2.1.136"/>
    </reaction>
</comment>
<keyword evidence="5 6" id="KW-0456">Lyase</keyword>
<evidence type="ECO:0000313" key="9">
    <source>
        <dbReference type="Proteomes" id="UP000051658"/>
    </source>
</evidence>
<reference evidence="8 9" key="1">
    <citation type="journal article" date="2015" name="Genome Announc.">
        <title>Expanding the biotechnology potential of lactobacilli through comparative genomics of 213 strains and associated genera.</title>
        <authorList>
            <person name="Sun Z."/>
            <person name="Harris H.M."/>
            <person name="McCann A."/>
            <person name="Guo C."/>
            <person name="Argimon S."/>
            <person name="Zhang W."/>
            <person name="Yang X."/>
            <person name="Jeffery I.B."/>
            <person name="Cooney J.C."/>
            <person name="Kagawa T.F."/>
            <person name="Liu W."/>
            <person name="Song Y."/>
            <person name="Salvetti E."/>
            <person name="Wrobel A."/>
            <person name="Rasinkangas P."/>
            <person name="Parkhill J."/>
            <person name="Rea M.C."/>
            <person name="O'Sullivan O."/>
            <person name="Ritari J."/>
            <person name="Douillard F.P."/>
            <person name="Paul Ross R."/>
            <person name="Yang R."/>
            <person name="Briner A.E."/>
            <person name="Felis G.E."/>
            <person name="de Vos W.M."/>
            <person name="Barrangou R."/>
            <person name="Klaenhammer T.R."/>
            <person name="Caufield P.W."/>
            <person name="Cui Y."/>
            <person name="Zhang H."/>
            <person name="O'Toole P.W."/>
        </authorList>
    </citation>
    <scope>NUCLEOTIDE SEQUENCE [LARGE SCALE GENOMIC DNA]</scope>
    <source>
        <strain evidence="8 9">DSM 20623</strain>
    </source>
</reference>
<comment type="cofactor">
    <cofactor evidence="6">
        <name>Mg(2+)</name>
        <dbReference type="ChEBI" id="CHEBI:18420"/>
    </cofactor>
</comment>
<feature type="binding site" evidence="6">
    <location>
        <begin position="186"/>
        <end position="190"/>
    </location>
    <ligand>
        <name>AMP</name>
        <dbReference type="ChEBI" id="CHEBI:456215"/>
    </ligand>
</feature>
<dbReference type="NCBIfam" id="TIGR00196">
    <property type="entry name" value="yjeF_cterm"/>
    <property type="match status" value="1"/>
</dbReference>
<feature type="binding site" evidence="6">
    <location>
        <position position="152"/>
    </location>
    <ligand>
        <name>(6S)-NADPHX</name>
        <dbReference type="ChEBI" id="CHEBI:64076"/>
    </ligand>
</feature>
<feature type="binding site" evidence="6">
    <location>
        <position position="214"/>
    </location>
    <ligand>
        <name>AMP</name>
        <dbReference type="ChEBI" id="CHEBI:456215"/>
    </ligand>
</feature>
<dbReference type="AlphaFoldDB" id="A0A0R2HQP3"/>
<gene>
    <name evidence="6" type="primary">nnrD</name>
    <name evidence="8" type="ORF">IV74_GL002417</name>
</gene>
<dbReference type="InterPro" id="IPR029056">
    <property type="entry name" value="Ribokinase-like"/>
</dbReference>
<keyword evidence="3 6" id="KW-0521">NADP</keyword>
<evidence type="ECO:0000256" key="1">
    <source>
        <dbReference type="ARBA" id="ARBA00022741"/>
    </source>
</evidence>
<dbReference type="GO" id="GO:0005524">
    <property type="term" value="F:ATP binding"/>
    <property type="evidence" value="ECO:0007669"/>
    <property type="project" value="UniProtKB-KW"/>
</dbReference>
<keyword evidence="9" id="KW-1185">Reference proteome</keyword>
<dbReference type="Gene3D" id="3.40.1190.20">
    <property type="match status" value="1"/>
</dbReference>
<evidence type="ECO:0000256" key="4">
    <source>
        <dbReference type="ARBA" id="ARBA00023027"/>
    </source>
</evidence>
<evidence type="ECO:0000256" key="3">
    <source>
        <dbReference type="ARBA" id="ARBA00022857"/>
    </source>
</evidence>
<feature type="domain" description="YjeF C-terminal" evidence="7">
    <location>
        <begin position="5"/>
        <end position="272"/>
    </location>
</feature>
<evidence type="ECO:0000259" key="7">
    <source>
        <dbReference type="PROSITE" id="PS51383"/>
    </source>
</evidence>
<keyword evidence="4 6" id="KW-0520">NAD</keyword>
<comment type="similarity">
    <text evidence="6">Belongs to the NnrD/CARKD family.</text>
</comment>
<dbReference type="SUPFAM" id="SSF53613">
    <property type="entry name" value="Ribokinase-like"/>
    <property type="match status" value="1"/>
</dbReference>
<name>A0A0R2HQP3_CARDV</name>
<dbReference type="PANTHER" id="PTHR12592:SF0">
    <property type="entry name" value="ATP-DEPENDENT (S)-NAD(P)H-HYDRATE DEHYDRATASE"/>
    <property type="match status" value="1"/>
</dbReference>
<comment type="caution">
    <text evidence="8">The sequence shown here is derived from an EMBL/GenBank/DDBJ whole genome shotgun (WGS) entry which is preliminary data.</text>
</comment>
<protein>
    <recommendedName>
        <fullName evidence="6">ADP-dependent (S)-NAD(P)H-hydrate dehydratase</fullName>
        <ecNumber evidence="6">4.2.1.136</ecNumber>
    </recommendedName>
    <alternativeName>
        <fullName evidence="6">ADP-dependent NAD(P)HX dehydratase</fullName>
    </alternativeName>
</protein>
<dbReference type="GeneID" id="89589403"/>
<dbReference type="eggNOG" id="COG0063">
    <property type="taxonomic scope" value="Bacteria"/>
</dbReference>
<accession>A0A0R2HQP3</accession>
<organism evidence="8 9">
    <name type="scientific">Carnobacterium divergens DSM 20623</name>
    <dbReference type="NCBI Taxonomy" id="1449336"/>
    <lineage>
        <taxon>Bacteria</taxon>
        <taxon>Bacillati</taxon>
        <taxon>Bacillota</taxon>
        <taxon>Bacilli</taxon>
        <taxon>Lactobacillales</taxon>
        <taxon>Carnobacteriaceae</taxon>
        <taxon>Carnobacterium</taxon>
    </lineage>
</organism>
<comment type="subunit">
    <text evidence="6">Homotetramer.</text>
</comment>
<evidence type="ECO:0000313" key="8">
    <source>
        <dbReference type="EMBL" id="KRN54827.1"/>
    </source>
</evidence>
<keyword evidence="1 6" id="KW-0547">Nucleotide-binding</keyword>
<evidence type="ECO:0000256" key="6">
    <source>
        <dbReference type="HAMAP-Rule" id="MF_01965"/>
    </source>
</evidence>
<dbReference type="Proteomes" id="UP000051658">
    <property type="component" value="Unassembled WGS sequence"/>
</dbReference>
<dbReference type="Pfam" id="PF01256">
    <property type="entry name" value="Carb_kinase"/>
    <property type="match status" value="1"/>
</dbReference>
<keyword evidence="2 6" id="KW-0067">ATP-binding</keyword>
<proteinExistence type="inferred from homology"/>
<sequence>MKELNQNIVQGILPKRKNESYKGNYGHVLLIGGNQELGGAIILAASAAVYSGAGLVTVATHPSNHTALHARLPEAMVIDGYDTAKVIHHMKKATTVVIGPGLGLDDQSQLILKAVLAACTPQQRLVIDGDAITLMASENLKTPVAQTVYTPHLGEWQRLSHLTIEEQTKDLNAHFRKQLGAEVVLKKHHSEIYFEEEVWKNEAGTPAMATGGMGDTLTGMLAGFLAQFPNRKTAILAAVYLHSRISDDLAKTHYVTLPSQIIQRIPCVMKDYATKFDF</sequence>
<dbReference type="RefSeq" id="WP_034568686.1">
    <property type="nucleotide sequence ID" value="NZ_JQBS01000035.1"/>
</dbReference>
<feature type="binding site" evidence="6">
    <location>
        <position position="40"/>
    </location>
    <ligand>
        <name>(6S)-NADPHX</name>
        <dbReference type="ChEBI" id="CHEBI:64076"/>
    </ligand>
</feature>
<feature type="binding site" evidence="6">
    <location>
        <position position="101"/>
    </location>
    <ligand>
        <name>(6S)-NADPHX</name>
        <dbReference type="ChEBI" id="CHEBI:64076"/>
    </ligand>
</feature>
<dbReference type="GO" id="GO:0046496">
    <property type="term" value="P:nicotinamide nucleotide metabolic process"/>
    <property type="evidence" value="ECO:0007669"/>
    <property type="project" value="UniProtKB-UniRule"/>
</dbReference>
<evidence type="ECO:0000256" key="2">
    <source>
        <dbReference type="ARBA" id="ARBA00022840"/>
    </source>
</evidence>
<dbReference type="PROSITE" id="PS01050">
    <property type="entry name" value="YJEF_C_2"/>
    <property type="match status" value="1"/>
</dbReference>
<dbReference type="CDD" id="cd01171">
    <property type="entry name" value="YXKO-related"/>
    <property type="match status" value="1"/>
</dbReference>
<dbReference type="GO" id="GO:0110051">
    <property type="term" value="P:metabolite repair"/>
    <property type="evidence" value="ECO:0007669"/>
    <property type="project" value="TreeGrafter"/>
</dbReference>
<dbReference type="GO" id="GO:0052855">
    <property type="term" value="F:ADP-dependent NAD(P)H-hydrate dehydratase activity"/>
    <property type="evidence" value="ECO:0007669"/>
    <property type="project" value="UniProtKB-UniRule"/>
</dbReference>
<dbReference type="InterPro" id="IPR000631">
    <property type="entry name" value="CARKD"/>
</dbReference>
<dbReference type="GO" id="GO:0052856">
    <property type="term" value="F:NAD(P)HX epimerase activity"/>
    <property type="evidence" value="ECO:0007669"/>
    <property type="project" value="TreeGrafter"/>
</dbReference>
<feature type="binding site" evidence="6">
    <location>
        <position position="215"/>
    </location>
    <ligand>
        <name>(6S)-NADPHX</name>
        <dbReference type="ChEBI" id="CHEBI:64076"/>
    </ligand>
</feature>
<dbReference type="PANTHER" id="PTHR12592">
    <property type="entry name" value="ATP-DEPENDENT (S)-NAD(P)H-HYDRATE DEHYDRATASE FAMILY MEMBER"/>
    <property type="match status" value="1"/>
</dbReference>
<dbReference type="EMBL" id="JQBS01000035">
    <property type="protein sequence ID" value="KRN54827.1"/>
    <property type="molecule type" value="Genomic_DNA"/>
</dbReference>